<reference evidence="1 2" key="1">
    <citation type="submission" date="2024-10" db="EMBL/GenBank/DDBJ databases">
        <authorList>
            <person name="Kim D."/>
        </authorList>
    </citation>
    <scope>NUCLEOTIDE SEQUENCE [LARGE SCALE GENOMIC DNA]</scope>
    <source>
        <strain evidence="1">Taebaek</strain>
    </source>
</reference>
<dbReference type="Proteomes" id="UP001620645">
    <property type="component" value="Unassembled WGS sequence"/>
</dbReference>
<sequence length="290" mass="32513">MSRHLVDLGLDFVFDLGLDFVFDLGLDFVFDLGLDFVFDLGLDFVFDLGLDFVFDLGLDFVFDLGLDFVFDLGLDFVLYVDLDFLDKNPRKSRFMKNQGLARSIQVQGPISYLNQTIASSALLSKRRNNGTTTPFQIGQSIEKAWEDIKEHVLDAGADVYQNDEELTERVINKKNTFHANANLVKKVQRNGQQTVCRATAASSSCAVPHVPPEELKKHLLLHQCCVTDNVLVSATESAVKRSSKPATMSFANDSFIDGTSFFKWGPTSRHGHFVCCLEETGKQQHSKRSK</sequence>
<dbReference type="AlphaFoldDB" id="A0ABD2I2K6"/>
<comment type="caution">
    <text evidence="1">The sequence shown here is derived from an EMBL/GenBank/DDBJ whole genome shotgun (WGS) entry which is preliminary data.</text>
</comment>
<name>A0ABD2I2K6_HETSC</name>
<evidence type="ECO:0000313" key="1">
    <source>
        <dbReference type="EMBL" id="KAL3072050.1"/>
    </source>
</evidence>
<gene>
    <name evidence="1" type="ORF">niasHS_015441</name>
</gene>
<dbReference type="EMBL" id="JBICCN010000375">
    <property type="protein sequence ID" value="KAL3072050.1"/>
    <property type="molecule type" value="Genomic_DNA"/>
</dbReference>
<keyword evidence="2" id="KW-1185">Reference proteome</keyword>
<accession>A0ABD2I2K6</accession>
<organism evidence="1 2">
    <name type="scientific">Heterodera schachtii</name>
    <name type="common">Sugarbeet cyst nematode worm</name>
    <name type="synonym">Tylenchus schachtii</name>
    <dbReference type="NCBI Taxonomy" id="97005"/>
    <lineage>
        <taxon>Eukaryota</taxon>
        <taxon>Metazoa</taxon>
        <taxon>Ecdysozoa</taxon>
        <taxon>Nematoda</taxon>
        <taxon>Chromadorea</taxon>
        <taxon>Rhabditida</taxon>
        <taxon>Tylenchina</taxon>
        <taxon>Tylenchomorpha</taxon>
        <taxon>Tylenchoidea</taxon>
        <taxon>Heteroderidae</taxon>
        <taxon>Heteroderinae</taxon>
        <taxon>Heterodera</taxon>
    </lineage>
</organism>
<evidence type="ECO:0000313" key="2">
    <source>
        <dbReference type="Proteomes" id="UP001620645"/>
    </source>
</evidence>
<protein>
    <submittedName>
        <fullName evidence="1">Uncharacterized protein</fullName>
    </submittedName>
</protein>
<proteinExistence type="predicted"/>